<comment type="caution">
    <text evidence="2">The sequence shown here is derived from an EMBL/GenBank/DDBJ whole genome shotgun (WGS) entry which is preliminary data.</text>
</comment>
<evidence type="ECO:0000313" key="3">
    <source>
        <dbReference type="Proteomes" id="UP000803844"/>
    </source>
</evidence>
<feature type="compositionally biased region" description="Basic and acidic residues" evidence="1">
    <location>
        <begin position="142"/>
        <end position="159"/>
    </location>
</feature>
<evidence type="ECO:0000313" key="2">
    <source>
        <dbReference type="EMBL" id="KAF3770888.1"/>
    </source>
</evidence>
<gene>
    <name evidence="2" type="ORF">M406DRAFT_67250</name>
</gene>
<organism evidence="2 3">
    <name type="scientific">Cryphonectria parasitica (strain ATCC 38755 / EP155)</name>
    <dbReference type="NCBI Taxonomy" id="660469"/>
    <lineage>
        <taxon>Eukaryota</taxon>
        <taxon>Fungi</taxon>
        <taxon>Dikarya</taxon>
        <taxon>Ascomycota</taxon>
        <taxon>Pezizomycotina</taxon>
        <taxon>Sordariomycetes</taxon>
        <taxon>Sordariomycetidae</taxon>
        <taxon>Diaporthales</taxon>
        <taxon>Cryphonectriaceae</taxon>
        <taxon>Cryphonectria-Endothia species complex</taxon>
        <taxon>Cryphonectria</taxon>
    </lineage>
</organism>
<dbReference type="Proteomes" id="UP000803844">
    <property type="component" value="Unassembled WGS sequence"/>
</dbReference>
<reference evidence="2" key="1">
    <citation type="journal article" date="2020" name="Phytopathology">
        <title>Genome sequence of the chestnut blight fungus Cryphonectria parasitica EP155: A fundamental resource for an archetypical invasive plant pathogen.</title>
        <authorList>
            <person name="Crouch J.A."/>
            <person name="Dawe A."/>
            <person name="Aerts A."/>
            <person name="Barry K."/>
            <person name="Churchill A.C.L."/>
            <person name="Grimwood J."/>
            <person name="Hillman B."/>
            <person name="Milgroom M.G."/>
            <person name="Pangilinan J."/>
            <person name="Smith M."/>
            <person name="Salamov A."/>
            <person name="Schmutz J."/>
            <person name="Yadav J."/>
            <person name="Grigoriev I.V."/>
            <person name="Nuss D."/>
        </authorList>
    </citation>
    <scope>NUCLEOTIDE SEQUENCE</scope>
    <source>
        <strain evidence="2">EP155</strain>
    </source>
</reference>
<evidence type="ECO:0000256" key="1">
    <source>
        <dbReference type="SAM" id="MobiDB-lite"/>
    </source>
</evidence>
<feature type="compositionally biased region" description="Low complexity" evidence="1">
    <location>
        <begin position="58"/>
        <end position="72"/>
    </location>
</feature>
<name>A0A9P4YD44_CRYP1</name>
<feature type="region of interest" description="Disordered" evidence="1">
    <location>
        <begin position="47"/>
        <end position="72"/>
    </location>
</feature>
<dbReference type="RefSeq" id="XP_040781849.1">
    <property type="nucleotide sequence ID" value="XM_040925054.1"/>
</dbReference>
<dbReference type="OrthoDB" id="5235970at2759"/>
<feature type="region of interest" description="Disordered" evidence="1">
    <location>
        <begin position="1"/>
        <end position="33"/>
    </location>
</feature>
<feature type="compositionally biased region" description="Polar residues" evidence="1">
    <location>
        <begin position="285"/>
        <end position="300"/>
    </location>
</feature>
<dbReference type="GeneID" id="63842183"/>
<feature type="region of interest" description="Disordered" evidence="1">
    <location>
        <begin position="280"/>
        <end position="313"/>
    </location>
</feature>
<feature type="compositionally biased region" description="Low complexity" evidence="1">
    <location>
        <begin position="11"/>
        <end position="33"/>
    </location>
</feature>
<feature type="region of interest" description="Disordered" evidence="1">
    <location>
        <begin position="120"/>
        <end position="171"/>
    </location>
</feature>
<feature type="compositionally biased region" description="Low complexity" evidence="1">
    <location>
        <begin position="343"/>
        <end position="353"/>
    </location>
</feature>
<protein>
    <submittedName>
        <fullName evidence="2">Uncharacterized protein</fullName>
    </submittedName>
</protein>
<dbReference type="EMBL" id="MU032344">
    <property type="protein sequence ID" value="KAF3770888.1"/>
    <property type="molecule type" value="Genomic_DNA"/>
</dbReference>
<dbReference type="AlphaFoldDB" id="A0A9P4YD44"/>
<feature type="region of interest" description="Disordered" evidence="1">
    <location>
        <begin position="326"/>
        <end position="359"/>
    </location>
</feature>
<proteinExistence type="predicted"/>
<sequence>MNRHHHDVHQNPSTSTLSSPSSSSNSNNNSTKAKLLLSKINKLVRPSENNNNGIFGLRSPRSTTTTTPTSGSTVTDLFRVVHEPDRMPLYSPPMPMNPRTERECEEALKEMFAQARVGKMAERQGSSQEEQARTMSLTIPDSRYDEFVGRQESRSDPPQDRGGASMSKNHRRLPFIVVPQDGMATSSHSEQPSVQTPPVYRRPEVVRLESIPGSPMTPVTAVFTPTMTTTPLAVGLSQRPMTPSTPRSTDSRGVQSVISGESARAPRLLSQRALIALDPKDRGKQGTNMHSTLSPLSWSPVSMEAPTSRPPGWKNTAVAEELLKTPPRPRQDDADAWATKTRSSVTADDWASTDSDDDVAGTSTLLLREIGQAHKTKSVENTTAQAPRTPPNKRCLMCPEPCRPNARLCDKCREEYEQRDSDMEDSDSAYEDIVVRTPSLSPPTISPRKAKRFAMNNNTPTRLSPHDPVMSFPRTISWLKAPPFPRDSSTPQTPVQGPYRFSSRSLSISPTPYIAQQLEVFPSPPLRRVSISSPASQVEASESALYHLGRRMLSDGGNEVIRVGRVRSGEGQMVLCPNDDDDENGDTMKMLADEGEGSEKRAGWRKHEAGGSYGDWFSYYAEKEGKGVASLEQRTSMGSSVYDRIVSIYDLYAELSEEYDHVDMF</sequence>
<keyword evidence="3" id="KW-1185">Reference proteome</keyword>
<accession>A0A9P4YD44</accession>
<feature type="compositionally biased region" description="Polar residues" evidence="1">
    <location>
        <begin position="124"/>
        <end position="139"/>
    </location>
</feature>